<feature type="region of interest" description="Disordered" evidence="1">
    <location>
        <begin position="268"/>
        <end position="320"/>
    </location>
</feature>
<feature type="compositionally biased region" description="Low complexity" evidence="1">
    <location>
        <begin position="305"/>
        <end position="316"/>
    </location>
</feature>
<evidence type="ECO:0000256" key="1">
    <source>
        <dbReference type="SAM" id="MobiDB-lite"/>
    </source>
</evidence>
<dbReference type="EMBL" id="JH795858">
    <property type="protein sequence ID" value="EJU04224.1"/>
    <property type="molecule type" value="Genomic_DNA"/>
</dbReference>
<gene>
    <name evidence="2" type="ORF">DACRYDRAFT_105289</name>
</gene>
<reference evidence="2 3" key="1">
    <citation type="journal article" date="2012" name="Science">
        <title>The Paleozoic origin of enzymatic lignin decomposition reconstructed from 31 fungal genomes.</title>
        <authorList>
            <person name="Floudas D."/>
            <person name="Binder M."/>
            <person name="Riley R."/>
            <person name="Barry K."/>
            <person name="Blanchette R.A."/>
            <person name="Henrissat B."/>
            <person name="Martinez A.T."/>
            <person name="Otillar R."/>
            <person name="Spatafora J.W."/>
            <person name="Yadav J.S."/>
            <person name="Aerts A."/>
            <person name="Benoit I."/>
            <person name="Boyd A."/>
            <person name="Carlson A."/>
            <person name="Copeland A."/>
            <person name="Coutinho P.M."/>
            <person name="de Vries R.P."/>
            <person name="Ferreira P."/>
            <person name="Findley K."/>
            <person name="Foster B."/>
            <person name="Gaskell J."/>
            <person name="Glotzer D."/>
            <person name="Gorecki P."/>
            <person name="Heitman J."/>
            <person name="Hesse C."/>
            <person name="Hori C."/>
            <person name="Igarashi K."/>
            <person name="Jurgens J.A."/>
            <person name="Kallen N."/>
            <person name="Kersten P."/>
            <person name="Kohler A."/>
            <person name="Kuees U."/>
            <person name="Kumar T.K.A."/>
            <person name="Kuo A."/>
            <person name="LaButti K."/>
            <person name="Larrondo L.F."/>
            <person name="Lindquist E."/>
            <person name="Ling A."/>
            <person name="Lombard V."/>
            <person name="Lucas S."/>
            <person name="Lundell T."/>
            <person name="Martin R."/>
            <person name="McLaughlin D.J."/>
            <person name="Morgenstern I."/>
            <person name="Morin E."/>
            <person name="Murat C."/>
            <person name="Nagy L.G."/>
            <person name="Nolan M."/>
            <person name="Ohm R.A."/>
            <person name="Patyshakuliyeva A."/>
            <person name="Rokas A."/>
            <person name="Ruiz-Duenas F.J."/>
            <person name="Sabat G."/>
            <person name="Salamov A."/>
            <person name="Samejima M."/>
            <person name="Schmutz J."/>
            <person name="Slot J.C."/>
            <person name="St John F."/>
            <person name="Stenlid J."/>
            <person name="Sun H."/>
            <person name="Sun S."/>
            <person name="Syed K."/>
            <person name="Tsang A."/>
            <person name="Wiebenga A."/>
            <person name="Young D."/>
            <person name="Pisabarro A."/>
            <person name="Eastwood D.C."/>
            <person name="Martin F."/>
            <person name="Cullen D."/>
            <person name="Grigoriev I.V."/>
            <person name="Hibbett D.S."/>
        </authorList>
    </citation>
    <scope>NUCLEOTIDE SEQUENCE [LARGE SCALE GENOMIC DNA]</scope>
    <source>
        <strain evidence="2 3">DJM-731 SS1</strain>
    </source>
</reference>
<dbReference type="RefSeq" id="XP_040631118.1">
    <property type="nucleotide sequence ID" value="XM_040768067.1"/>
</dbReference>
<sequence>MDFPQDTQLQLTQADLMLPSSLQGVEDEPNSLLQNEEREEEPYNNSLSLLPRQPAPGQLPSSEYILHPVGPRSRPISWLMYCNLPHLDIKIIPPGCPEEDTWIACLERVPPAVAGSPIRATCILTPLLFYPGPSSSDLWGGLVCLPSPPPPPQWEVLEGQQVVAVTGDSYCMRISPLPSLEKEPFLPHDEEHPPPPEVSTPTRVEQVVLSPLVSVEANISPMLPKRPTKSAAAEVDPELLTPYTQSAVTPVLAPAIVVSSSSEVPAKQLDKPLESSPSFPLPSLISSGKGPADKRRPTLATSRISLPMPSLPAASSRESTDVSAALPSAPQLTRVLPAFPDGCNWDWRNHLSAIVVAPTPLSPQMTEERRA</sequence>
<keyword evidence="3" id="KW-1185">Reference proteome</keyword>
<dbReference type="GeneID" id="63683129"/>
<feature type="region of interest" description="Disordered" evidence="1">
    <location>
        <begin position="18"/>
        <end position="52"/>
    </location>
</feature>
<dbReference type="AlphaFoldDB" id="M5G6A9"/>
<feature type="region of interest" description="Disordered" evidence="1">
    <location>
        <begin position="182"/>
        <end position="201"/>
    </location>
</feature>
<dbReference type="HOGENOM" id="CLU_746007_0_0_1"/>
<dbReference type="Proteomes" id="UP000030653">
    <property type="component" value="Unassembled WGS sequence"/>
</dbReference>
<accession>M5G6A9</accession>
<organism evidence="2 3">
    <name type="scientific">Dacryopinax primogenitus (strain DJM 731)</name>
    <name type="common">Brown rot fungus</name>
    <dbReference type="NCBI Taxonomy" id="1858805"/>
    <lineage>
        <taxon>Eukaryota</taxon>
        <taxon>Fungi</taxon>
        <taxon>Dikarya</taxon>
        <taxon>Basidiomycota</taxon>
        <taxon>Agaricomycotina</taxon>
        <taxon>Dacrymycetes</taxon>
        <taxon>Dacrymycetales</taxon>
        <taxon>Dacrymycetaceae</taxon>
        <taxon>Dacryopinax</taxon>
    </lineage>
</organism>
<protein>
    <submittedName>
        <fullName evidence="2">Uncharacterized protein</fullName>
    </submittedName>
</protein>
<feature type="compositionally biased region" description="Basic and acidic residues" evidence="1">
    <location>
        <begin position="182"/>
        <end position="194"/>
    </location>
</feature>
<proteinExistence type="predicted"/>
<feature type="compositionally biased region" description="Low complexity" evidence="1">
    <location>
        <begin position="274"/>
        <end position="287"/>
    </location>
</feature>
<evidence type="ECO:0000313" key="3">
    <source>
        <dbReference type="Proteomes" id="UP000030653"/>
    </source>
</evidence>
<evidence type="ECO:0000313" key="2">
    <source>
        <dbReference type="EMBL" id="EJU04224.1"/>
    </source>
</evidence>
<name>M5G6A9_DACPD</name>